<dbReference type="Proteomes" id="UP000322976">
    <property type="component" value="Unassembled WGS sequence"/>
</dbReference>
<gene>
    <name evidence="3" type="ORF">FWJ32_11945</name>
</gene>
<evidence type="ECO:0000313" key="4">
    <source>
        <dbReference type="Proteomes" id="UP000322976"/>
    </source>
</evidence>
<dbReference type="EMBL" id="VTPS01000023">
    <property type="protein sequence ID" value="TZE80812.1"/>
    <property type="molecule type" value="Genomic_DNA"/>
</dbReference>
<evidence type="ECO:0000256" key="1">
    <source>
        <dbReference type="ARBA" id="ARBA00023002"/>
    </source>
</evidence>
<organism evidence="3 4">
    <name type="scientific">Calorimonas adulescens</name>
    <dbReference type="NCBI Taxonomy" id="2606906"/>
    <lineage>
        <taxon>Bacteria</taxon>
        <taxon>Bacillati</taxon>
        <taxon>Bacillota</taxon>
        <taxon>Clostridia</taxon>
        <taxon>Thermoanaerobacterales</taxon>
        <taxon>Thermoanaerobacteraceae</taxon>
        <taxon>Calorimonas</taxon>
    </lineage>
</organism>
<name>A0A5D8Q8K2_9THEO</name>
<dbReference type="PANTHER" id="PTHR42730">
    <property type="entry name" value="2-OXOGLUTARATE SYNTHASE SUBUNIT KORC"/>
    <property type="match status" value="1"/>
</dbReference>
<reference evidence="3 4" key="1">
    <citation type="submission" date="2019-08" db="EMBL/GenBank/DDBJ databases">
        <title>Calorimonas adulescens gen. nov., sp. nov., an anaerobic thermophilic bacterium from Sakhalin hot spring.</title>
        <authorList>
            <person name="Khomyakova M.A."/>
            <person name="Merkel A.Y."/>
            <person name="Novikov A."/>
            <person name="Bonch-Osmolovskaya E.A."/>
            <person name="Slobodkin A.I."/>
        </authorList>
    </citation>
    <scope>NUCLEOTIDE SEQUENCE [LARGE SCALE GENOMIC DNA]</scope>
    <source>
        <strain evidence="3 4">A05MB</strain>
    </source>
</reference>
<comment type="caution">
    <text evidence="3">The sequence shown here is derived from an EMBL/GenBank/DDBJ whole genome shotgun (WGS) entry which is preliminary data.</text>
</comment>
<dbReference type="Pfam" id="PF01558">
    <property type="entry name" value="POR"/>
    <property type="match status" value="1"/>
</dbReference>
<keyword evidence="4" id="KW-1185">Reference proteome</keyword>
<dbReference type="PANTHER" id="PTHR42730:SF1">
    <property type="entry name" value="2-OXOGLUTARATE SYNTHASE SUBUNIT KORC"/>
    <property type="match status" value="1"/>
</dbReference>
<dbReference type="InterPro" id="IPR052554">
    <property type="entry name" value="2-oxoglutarate_synth_KorC"/>
</dbReference>
<proteinExistence type="predicted"/>
<feature type="domain" description="Pyruvate/ketoisovalerate oxidoreductase catalytic" evidence="2">
    <location>
        <begin position="11"/>
        <end position="170"/>
    </location>
</feature>
<dbReference type="AlphaFoldDB" id="A0A5D8Q8K2"/>
<dbReference type="InterPro" id="IPR002869">
    <property type="entry name" value="Pyrv_flavodox_OxRed_cen"/>
</dbReference>
<evidence type="ECO:0000259" key="2">
    <source>
        <dbReference type="Pfam" id="PF01558"/>
    </source>
</evidence>
<dbReference type="Gene3D" id="3.40.920.10">
    <property type="entry name" value="Pyruvate-ferredoxin oxidoreductase, PFOR, domain III"/>
    <property type="match status" value="1"/>
</dbReference>
<accession>A0A5D8Q8K2</accession>
<keyword evidence="1" id="KW-0560">Oxidoreductase</keyword>
<evidence type="ECO:0000313" key="3">
    <source>
        <dbReference type="EMBL" id="TZE80812.1"/>
    </source>
</evidence>
<dbReference type="GO" id="GO:0016903">
    <property type="term" value="F:oxidoreductase activity, acting on the aldehyde or oxo group of donors"/>
    <property type="evidence" value="ECO:0007669"/>
    <property type="project" value="InterPro"/>
</dbReference>
<dbReference type="InterPro" id="IPR019752">
    <property type="entry name" value="Pyrv/ketoisovalerate_OxRed_cat"/>
</dbReference>
<sequence length="176" mass="18980">MKHEIRLSGEGGQGIILAGVILAEAAIYDGLNAIQSQSYGPEARGGASKAEIIISDDEINYPKVILPDILLILSVDAYKKYFKNVSKNGIILIDDSIQVTENSEATVVSLPIIKTAELEIKKPITTNIVALAALQSITNVVSKGSLEKAVLDRVPRSFLDINKMALEIGFKLFSNI</sequence>
<dbReference type="RefSeq" id="WP_149546192.1">
    <property type="nucleotide sequence ID" value="NZ_VTPS01000023.1"/>
</dbReference>
<protein>
    <submittedName>
        <fullName evidence="3">2-oxoacid:ferredoxin oxidoreductase subunit gamma</fullName>
    </submittedName>
</protein>
<dbReference type="SUPFAM" id="SSF53323">
    <property type="entry name" value="Pyruvate-ferredoxin oxidoreductase, PFOR, domain III"/>
    <property type="match status" value="1"/>
</dbReference>